<organism evidence="1 2">
    <name type="scientific">Pelagibius litoralis</name>
    <dbReference type="NCBI Taxonomy" id="374515"/>
    <lineage>
        <taxon>Bacteria</taxon>
        <taxon>Pseudomonadati</taxon>
        <taxon>Pseudomonadota</taxon>
        <taxon>Alphaproteobacteria</taxon>
        <taxon>Rhodospirillales</taxon>
        <taxon>Rhodovibrionaceae</taxon>
        <taxon>Pelagibius</taxon>
    </lineage>
</organism>
<dbReference type="Gene3D" id="3.90.280.10">
    <property type="entry name" value="PEBP-like"/>
    <property type="match status" value="1"/>
</dbReference>
<dbReference type="SUPFAM" id="SSF49777">
    <property type="entry name" value="PEBP-like"/>
    <property type="match status" value="1"/>
</dbReference>
<protein>
    <submittedName>
        <fullName evidence="1">Uncharacterized protein</fullName>
    </submittedName>
</protein>
<proteinExistence type="predicted"/>
<evidence type="ECO:0000313" key="1">
    <source>
        <dbReference type="EMBL" id="NIA71449.1"/>
    </source>
</evidence>
<dbReference type="Pfam" id="PF01161">
    <property type="entry name" value="PBP"/>
    <property type="match status" value="1"/>
</dbReference>
<sequence length="79" mass="8493">MSIDLCKGMGYCVVAFLRPVPDRHTGCSMEISSTAFSSGERIPLRHSCQGPDVSPLLSWQGALAATRSFVLFCNDPDAS</sequence>
<reference evidence="1" key="1">
    <citation type="submission" date="2020-03" db="EMBL/GenBank/DDBJ databases">
        <title>Genome of Pelagibius litoralis DSM 21314T.</title>
        <authorList>
            <person name="Wang G."/>
        </authorList>
    </citation>
    <scope>NUCLEOTIDE SEQUENCE</scope>
    <source>
        <strain evidence="1">DSM 21314</strain>
    </source>
</reference>
<accession>A0A967F1S3</accession>
<name>A0A967F1S3_9PROT</name>
<dbReference type="InterPro" id="IPR036610">
    <property type="entry name" value="PEBP-like_sf"/>
</dbReference>
<evidence type="ECO:0000313" key="2">
    <source>
        <dbReference type="Proteomes" id="UP000761264"/>
    </source>
</evidence>
<gene>
    <name evidence="1" type="ORF">HBA54_22915</name>
</gene>
<dbReference type="Proteomes" id="UP000761264">
    <property type="component" value="Unassembled WGS sequence"/>
</dbReference>
<dbReference type="AlphaFoldDB" id="A0A967F1S3"/>
<comment type="caution">
    <text evidence="1">The sequence shown here is derived from an EMBL/GenBank/DDBJ whole genome shotgun (WGS) entry which is preliminary data.</text>
</comment>
<dbReference type="InterPro" id="IPR008914">
    <property type="entry name" value="PEBP"/>
</dbReference>
<dbReference type="EMBL" id="JAAQPH010000022">
    <property type="protein sequence ID" value="NIA71449.1"/>
    <property type="molecule type" value="Genomic_DNA"/>
</dbReference>
<keyword evidence="2" id="KW-1185">Reference proteome</keyword>